<dbReference type="Proteomes" id="UP000717515">
    <property type="component" value="Unassembled WGS sequence"/>
</dbReference>
<feature type="region of interest" description="Disordered" evidence="1">
    <location>
        <begin position="1557"/>
        <end position="1583"/>
    </location>
</feature>
<feature type="compositionally biased region" description="Basic and acidic residues" evidence="1">
    <location>
        <begin position="1397"/>
        <end position="1406"/>
    </location>
</feature>
<feature type="region of interest" description="Disordered" evidence="1">
    <location>
        <begin position="209"/>
        <end position="239"/>
    </location>
</feature>
<feature type="region of interest" description="Disordered" evidence="1">
    <location>
        <begin position="693"/>
        <end position="763"/>
    </location>
</feature>
<feature type="compositionally biased region" description="Pro residues" evidence="1">
    <location>
        <begin position="1425"/>
        <end position="1435"/>
    </location>
</feature>
<feature type="region of interest" description="Disordered" evidence="1">
    <location>
        <begin position="1661"/>
        <end position="1693"/>
    </location>
</feature>
<dbReference type="EMBL" id="JAIFTL010000013">
    <property type="protein sequence ID" value="KAG9326808.1"/>
    <property type="molecule type" value="Genomic_DNA"/>
</dbReference>
<organism evidence="2 3">
    <name type="scientific">Mortierella alpina</name>
    <name type="common">Oleaginous fungus</name>
    <name type="synonym">Mortierella renispora</name>
    <dbReference type="NCBI Taxonomy" id="64518"/>
    <lineage>
        <taxon>Eukaryota</taxon>
        <taxon>Fungi</taxon>
        <taxon>Fungi incertae sedis</taxon>
        <taxon>Mucoromycota</taxon>
        <taxon>Mortierellomycotina</taxon>
        <taxon>Mortierellomycetes</taxon>
        <taxon>Mortierellales</taxon>
        <taxon>Mortierellaceae</taxon>
        <taxon>Mortierella</taxon>
    </lineage>
</organism>
<evidence type="ECO:0000313" key="3">
    <source>
        <dbReference type="Proteomes" id="UP000717515"/>
    </source>
</evidence>
<comment type="caution">
    <text evidence="2">The sequence shown here is derived from an EMBL/GenBank/DDBJ whole genome shotgun (WGS) entry which is preliminary data.</text>
</comment>
<accession>A0A9P8A9K2</accession>
<gene>
    <name evidence="2" type="ORF">KVV02_005470</name>
</gene>
<reference evidence="2" key="1">
    <citation type="submission" date="2021-07" db="EMBL/GenBank/DDBJ databases">
        <title>Draft genome of Mortierella alpina, strain LL118, isolated from an aspen leaf litter sample.</title>
        <authorList>
            <person name="Yang S."/>
            <person name="Vinatzer B.A."/>
        </authorList>
    </citation>
    <scope>NUCLEOTIDE SEQUENCE</scope>
    <source>
        <strain evidence="2">LL118</strain>
    </source>
</reference>
<protein>
    <submittedName>
        <fullName evidence="2">Uncharacterized protein</fullName>
    </submittedName>
</protein>
<proteinExistence type="predicted"/>
<name>A0A9P8A9K2_MORAP</name>
<feature type="region of interest" description="Disordered" evidence="1">
    <location>
        <begin position="1372"/>
        <end position="1449"/>
    </location>
</feature>
<feature type="compositionally biased region" description="Low complexity" evidence="1">
    <location>
        <begin position="693"/>
        <end position="738"/>
    </location>
</feature>
<feature type="region of interest" description="Disordered" evidence="1">
    <location>
        <begin position="50"/>
        <end position="125"/>
    </location>
</feature>
<feature type="compositionally biased region" description="Basic residues" evidence="1">
    <location>
        <begin position="109"/>
        <end position="125"/>
    </location>
</feature>
<feature type="region of interest" description="Disordered" evidence="1">
    <location>
        <begin position="1001"/>
        <end position="1024"/>
    </location>
</feature>
<evidence type="ECO:0000313" key="2">
    <source>
        <dbReference type="EMBL" id="KAG9326808.1"/>
    </source>
</evidence>
<feature type="compositionally biased region" description="Acidic residues" evidence="1">
    <location>
        <begin position="209"/>
        <end position="223"/>
    </location>
</feature>
<sequence>MSKNVFEYTIGASPIFRNTLELSSFRPKCLNMMLVLLYPQRHCDISRWSLNAATPPSQPPKKRQRQPQPQPDSVSEEQLVDSSQSEPLSAEQPGSSSQPSQPPQPSGSAKRKPCIPHPLRHLTARRTRSRIDSLFERSDFSPEQLVAIRDSANKVLLNLLATSTSSSTGSCYKNHLKRWQAYRDAIASETQTEPDYTVDSVRVDYDLSDDEAVGSGSEDDEELPPGRWQPATPPARVTETECAEVQARSTTNALLSRKRERIDIDDPTVDERGRITFDTPLGKWTAKGKRKYDTERFPYIREHFNILARHYMLLRDEGVRNLALSDDFSTRSRHLAHGSALATGIVFSLRRVKPNQGGTNMYATAFQHVNYLRCTVAAFPDHSAADRVAMASSFTITAEHDWLQSFPAAPSDSTLDSRVRVAFDHPSTRDQREHSRRALDNLARFGLVVDDSVTSPAAYIVNTLLTPLAPSLRLKYDDKLDIPIPYRSLLYLQHLSYMLPCNIFQFSSRSTPIAYTQESATITLALFHDVESFTNKSRYLPLTAAGGLVPGARPEAEPRVTQSLVPVAAYRTGQRKKKTPVMGRPFEEEEMKEHVRRYFEQACRISAMEEKRDLTLNRLLALQRVPQNTFTTAHQRFFADHNLGAVYDIRKFHTDVPNYVGTPLMYWRSIVEKNFNHVWSAEIASATSVGASTAVGSTSAGSSSAGPSSSVDPTSSAGSASTAGPSSGHSSAASDPSTASVLAADTSMDDPDPNNCSDPSKRDLRTTLKQILRTDILPMYDNIVSITRQRQLTMTDILTEVSVVVQKATLLLASGRLYGEIGLPEPITDTFDICKALPSDFVFRAEIDPLVQVAELPDLLQGALERGLKDKKSEPLTDLTKIFSPQCLSFLYAAFFGVSGSNADSKHPLWDKIVELISEMSEVLPLSPSSSPAGLSSTITEHLKILATAVGNLWDGSAYERCMDYTFRILLRLRLAPEREKKNKARILQAAQRKWEIAKTTQSYESEPVADEDQAPLRRTGSSTLLLPSQRITDTGHIQAANDEDDPESTAKEPTRTRLKALQALLKMLVESPHIDEEIDIGWVRRSGFAKDQLTDKECSVVAELANLFRPYVPKKRPALEGTETDKPLAHVALRAPFILIGNVILRASGYPEFTRGLRIAPQISAGSMNALHLGAVGFYEVFCSENENQFDIQDIDDNPITSVKAMTSPPNNKDIVLGSFLDMDEVARICRKHGLQFAQRITIGDEFSVQIMGEVLTKDGDTQRHPVSSREFHQSGLSKRQVYIKAESCADNVKEQETVVKHHKAQVARLVQEQSAAAENEKHRTKESYEALRMARIRVREARTALSPLQERLRLARREKYYWNKVHKAPVQENAESSTSSAHVRDSVPTWENPAIEDRADKIDISGDLEPAPDPSPGQSVDPSPDPVSEPEPNPGTETTADAFTNPPKSYRMTAQQIDQISHAKVVARRRMRRLAKSDTITNVLASVSTTRASLLWADTMASIDQAHSIRKEAAGTLRVFELSNARLRDTQTLRLRTGKCWKWVCAEERRHVQRAFSADPQDSPPATQSGNNGPGHGGSPAVLPIMLIGDAGTCVGSRLKGHNAAGAVEACQGQAIRTVRVHGAVECTNHDCVAVKGRDTHASVVIGLSGVATLTRPAPFPPFRRSRDPDLDTNHTSAIPGPTFKSPTSTMMRGQPLTASGLVRFFLAQWSTIQT</sequence>
<evidence type="ECO:0000256" key="1">
    <source>
        <dbReference type="SAM" id="MobiDB-lite"/>
    </source>
</evidence>